<dbReference type="PANTHER" id="PTHR33908:SF11">
    <property type="entry name" value="MEMBRANE PROTEIN"/>
    <property type="match status" value="1"/>
</dbReference>
<feature type="domain" description="Glycosyltransferase RgtA/B/C/D-like" evidence="10">
    <location>
        <begin position="146"/>
        <end position="279"/>
    </location>
</feature>
<evidence type="ECO:0000256" key="8">
    <source>
        <dbReference type="SAM" id="MobiDB-lite"/>
    </source>
</evidence>
<evidence type="ECO:0000256" key="1">
    <source>
        <dbReference type="ARBA" id="ARBA00004651"/>
    </source>
</evidence>
<comment type="caution">
    <text evidence="11">The sequence shown here is derived from an EMBL/GenBank/DDBJ whole genome shotgun (WGS) entry which is preliminary data.</text>
</comment>
<organism evidence="11 12">
    <name type="scientific">Victivallis lenta</name>
    <dbReference type="NCBI Taxonomy" id="2606640"/>
    <lineage>
        <taxon>Bacteria</taxon>
        <taxon>Pseudomonadati</taxon>
        <taxon>Lentisphaerota</taxon>
        <taxon>Lentisphaeria</taxon>
        <taxon>Victivallales</taxon>
        <taxon>Victivallaceae</taxon>
        <taxon>Victivallis</taxon>
    </lineage>
</organism>
<protein>
    <submittedName>
        <fullName evidence="11">Phospholipid carrier-dependent glycosyltransferase</fullName>
    </submittedName>
</protein>
<dbReference type="PANTHER" id="PTHR33908">
    <property type="entry name" value="MANNOSYLTRANSFERASE YKCB-RELATED"/>
    <property type="match status" value="1"/>
</dbReference>
<feature type="transmembrane region" description="Helical" evidence="9">
    <location>
        <begin position="78"/>
        <end position="99"/>
    </location>
</feature>
<keyword evidence="6 9" id="KW-1133">Transmembrane helix</keyword>
<evidence type="ECO:0000256" key="4">
    <source>
        <dbReference type="ARBA" id="ARBA00022679"/>
    </source>
</evidence>
<evidence type="ECO:0000259" key="10">
    <source>
        <dbReference type="Pfam" id="PF13231"/>
    </source>
</evidence>
<feature type="transmembrane region" description="Helical" evidence="9">
    <location>
        <begin position="145"/>
        <end position="163"/>
    </location>
</feature>
<evidence type="ECO:0000256" key="9">
    <source>
        <dbReference type="SAM" id="Phobius"/>
    </source>
</evidence>
<keyword evidence="5 9" id="KW-0812">Transmembrane</keyword>
<dbReference type="InterPro" id="IPR050297">
    <property type="entry name" value="LipidA_mod_glycosyltrf_83"/>
</dbReference>
<evidence type="ECO:0000256" key="5">
    <source>
        <dbReference type="ARBA" id="ARBA00022692"/>
    </source>
</evidence>
<dbReference type="GO" id="GO:0016763">
    <property type="term" value="F:pentosyltransferase activity"/>
    <property type="evidence" value="ECO:0007669"/>
    <property type="project" value="TreeGrafter"/>
</dbReference>
<keyword evidence="4 11" id="KW-0808">Transferase</keyword>
<evidence type="ECO:0000313" key="11">
    <source>
        <dbReference type="EMBL" id="MST96853.1"/>
    </source>
</evidence>
<evidence type="ECO:0000256" key="7">
    <source>
        <dbReference type="ARBA" id="ARBA00023136"/>
    </source>
</evidence>
<gene>
    <name evidence="11" type="ORF">FYJ85_07305</name>
</gene>
<evidence type="ECO:0000313" key="12">
    <source>
        <dbReference type="Proteomes" id="UP000435649"/>
    </source>
</evidence>
<dbReference type="GO" id="GO:0005886">
    <property type="term" value="C:plasma membrane"/>
    <property type="evidence" value="ECO:0007669"/>
    <property type="project" value="UniProtKB-SubCell"/>
</dbReference>
<keyword evidence="2" id="KW-1003">Cell membrane</keyword>
<sequence>MRRRITDSRMAAAGNPPSGENRVQMSVPSIFQGTVDGRCGPPAPGPFREEGVPVSASVAFGREPALSFRNRSAFRRRLLVLAALLLAALIPRLVCLHFAGVPRDTVKYLACAETIRSGDKEKLDAFPAHIWSYCRLLAFFEPQHMMAAGRMLNLLCGLLLIVVCRQMGEEISGSGKVAAAAALLAAGNPFLVENSTVVLRDTPGLLLFAAALLCLLRGSRTELLRYYVLAGIAGAAAVAIRLEEAELLLCGALIAGYQKMECGRIQWRGWFCFAAVLLVTFFVILLSLVPLSASGWGLILDFWMKIRFHLWGSA</sequence>
<keyword evidence="12" id="KW-1185">Reference proteome</keyword>
<proteinExistence type="predicted"/>
<keyword evidence="3" id="KW-0328">Glycosyltransferase</keyword>
<dbReference type="AlphaFoldDB" id="A0A844G135"/>
<comment type="subcellular location">
    <subcellularLocation>
        <location evidence="1">Cell membrane</location>
        <topology evidence="1">Multi-pass membrane protein</topology>
    </subcellularLocation>
</comment>
<feature type="transmembrane region" description="Helical" evidence="9">
    <location>
        <begin position="267"/>
        <end position="300"/>
    </location>
</feature>
<dbReference type="Proteomes" id="UP000435649">
    <property type="component" value="Unassembled WGS sequence"/>
</dbReference>
<evidence type="ECO:0000256" key="2">
    <source>
        <dbReference type="ARBA" id="ARBA00022475"/>
    </source>
</evidence>
<dbReference type="GO" id="GO:0009103">
    <property type="term" value="P:lipopolysaccharide biosynthetic process"/>
    <property type="evidence" value="ECO:0007669"/>
    <property type="project" value="UniProtKB-ARBA"/>
</dbReference>
<reference evidence="11 12" key="1">
    <citation type="submission" date="2019-08" db="EMBL/GenBank/DDBJ databases">
        <title>In-depth cultivation of the pig gut microbiome towards novel bacterial diversity and tailored functional studies.</title>
        <authorList>
            <person name="Wylensek D."/>
            <person name="Hitch T.C.A."/>
            <person name="Clavel T."/>
        </authorList>
    </citation>
    <scope>NUCLEOTIDE SEQUENCE [LARGE SCALE GENOMIC DNA]</scope>
    <source>
        <strain evidence="11 12">BBE-744-WT-12</strain>
    </source>
</reference>
<dbReference type="InterPro" id="IPR038731">
    <property type="entry name" value="RgtA/B/C-like"/>
</dbReference>
<dbReference type="Pfam" id="PF13231">
    <property type="entry name" value="PMT_2"/>
    <property type="match status" value="1"/>
</dbReference>
<evidence type="ECO:0000256" key="3">
    <source>
        <dbReference type="ARBA" id="ARBA00022676"/>
    </source>
</evidence>
<keyword evidence="7 9" id="KW-0472">Membrane</keyword>
<feature type="region of interest" description="Disordered" evidence="8">
    <location>
        <begin position="1"/>
        <end position="23"/>
    </location>
</feature>
<dbReference type="EMBL" id="VUNS01000006">
    <property type="protein sequence ID" value="MST96853.1"/>
    <property type="molecule type" value="Genomic_DNA"/>
</dbReference>
<name>A0A844G135_9BACT</name>
<evidence type="ECO:0000256" key="6">
    <source>
        <dbReference type="ARBA" id="ARBA00022989"/>
    </source>
</evidence>
<accession>A0A844G135</accession>